<dbReference type="SMART" id="SM00382">
    <property type="entry name" value="AAA"/>
    <property type="match status" value="1"/>
</dbReference>
<dbReference type="Pfam" id="PF00004">
    <property type="entry name" value="AAA"/>
    <property type="match status" value="1"/>
</dbReference>
<dbReference type="PANTHER" id="PTHR23077:SF27">
    <property type="entry name" value="ATPASE FAMILY GENE 2 PROTEIN HOMOLOG A"/>
    <property type="match status" value="1"/>
</dbReference>
<dbReference type="SUPFAM" id="SSF52540">
    <property type="entry name" value="P-loop containing nucleoside triphosphate hydrolases"/>
    <property type="match status" value="1"/>
</dbReference>
<dbReference type="FunFam" id="3.40.50.300:FF:000012">
    <property type="entry name" value="Transitional endoplasmic reticulum ATPase"/>
    <property type="match status" value="1"/>
</dbReference>
<name>A0A212D8B4_CEREH</name>
<evidence type="ECO:0000256" key="1">
    <source>
        <dbReference type="ARBA" id="ARBA00022741"/>
    </source>
</evidence>
<comment type="caution">
    <text evidence="6">The sequence shown here is derived from an EMBL/GenBank/DDBJ whole genome shotgun (WGS) entry which is preliminary data.</text>
</comment>
<dbReference type="PROSITE" id="PS00674">
    <property type="entry name" value="AAA"/>
    <property type="match status" value="1"/>
</dbReference>
<dbReference type="InterPro" id="IPR003959">
    <property type="entry name" value="ATPase_AAA_core"/>
</dbReference>
<dbReference type="InterPro" id="IPR003593">
    <property type="entry name" value="AAA+_ATPase"/>
</dbReference>
<dbReference type="InterPro" id="IPR050168">
    <property type="entry name" value="AAA_ATPase_domain"/>
</dbReference>
<dbReference type="PANTHER" id="PTHR23077">
    <property type="entry name" value="AAA-FAMILY ATPASE"/>
    <property type="match status" value="1"/>
</dbReference>
<dbReference type="AlphaFoldDB" id="A0A212D8B4"/>
<protein>
    <recommendedName>
        <fullName evidence="5">AAA+ ATPase domain-containing protein</fullName>
    </recommendedName>
</protein>
<dbReference type="InterPro" id="IPR003960">
    <property type="entry name" value="ATPase_AAA_CS"/>
</dbReference>
<evidence type="ECO:0000313" key="6">
    <source>
        <dbReference type="EMBL" id="OWK14416.1"/>
    </source>
</evidence>
<proteinExistence type="inferred from homology"/>
<dbReference type="GO" id="GO:0016887">
    <property type="term" value="F:ATP hydrolysis activity"/>
    <property type="evidence" value="ECO:0007669"/>
    <property type="project" value="InterPro"/>
</dbReference>
<dbReference type="FunFam" id="2.40.40.20:FF:000015">
    <property type="entry name" value="spermatogenesis-associated protein 5 isoform X2"/>
    <property type="match status" value="1"/>
</dbReference>
<dbReference type="CDD" id="cd19503">
    <property type="entry name" value="RecA-like_CDC48_NLV2_r1-like"/>
    <property type="match status" value="1"/>
</dbReference>
<evidence type="ECO:0000256" key="3">
    <source>
        <dbReference type="RuleBase" id="RU003651"/>
    </source>
</evidence>
<accession>A0A212D8B4</accession>
<dbReference type="Proteomes" id="UP000242450">
    <property type="component" value="Chromosome 5"/>
</dbReference>
<dbReference type="GO" id="GO:0005524">
    <property type="term" value="F:ATP binding"/>
    <property type="evidence" value="ECO:0007669"/>
    <property type="project" value="UniProtKB-KW"/>
</dbReference>
<gene>
    <name evidence="6" type="ORF">Celaphus_00000486</name>
</gene>
<dbReference type="OrthoDB" id="27435at2759"/>
<evidence type="ECO:0000259" key="5">
    <source>
        <dbReference type="SMART" id="SM00382"/>
    </source>
</evidence>
<dbReference type="InterPro" id="IPR027417">
    <property type="entry name" value="P-loop_NTPase"/>
</dbReference>
<sequence>NSSKTADSEEARFFCSYCAALRGLRLGTEPCWLLPRKFFCQRSAHVEPALLLLLSGCLRIMSSKKNRKRLNQSAENGSSSASAASFPAGATASAVAAGTLVVINFLEKDDKVPKAFQNSLVQLGLNTMKSANICIGRPVLLTSLDGKQEVYTAWPVAGFPGGKVGLSEVAQKNVGVRVDGKVVLPGNFLYCTFYGRPCKLQVLRVKGADGTMLRRAQNDSDTAARGMASELSSRDPSTLDISLQLSQLDLEVPRRPASSSTPYRPVDNRMMDKAGGILSDGTQSPGNGSGLGLEEVTGLACSFESAREGSEQPVDEERLLKSPSVGAQSNTDTFYFISSKTRVNFTKNRTNSKDQANQLKVTYDMIGGLNSQLKEIREIIELPLKQPELFKSYGIPPPRGVLLYGPPGTGKTMIARAVANEVGAYVSVINGPEIISKFYGETEARLRQIFAEATLRHPSIIFIDELDALCPKREGAQNEVEKRVVASLLTLMDGIGSEGSEGQVLVLGATNRPHALDAALRRPGRFDKEIEIGVPNAQDRLDILQKLLRRVPHLLTESELLHLANSAHGYVGADLKALCNEAGESDCYSESL</sequence>
<feature type="region of interest" description="Disordered" evidence="4">
    <location>
        <begin position="216"/>
        <end position="236"/>
    </location>
</feature>
<dbReference type="InterPro" id="IPR009010">
    <property type="entry name" value="Asp_de-COase-like_dom_sf"/>
</dbReference>
<reference evidence="6 7" key="1">
    <citation type="journal article" date="2018" name="Mol. Genet. Genomics">
        <title>The red deer Cervus elaphus genome CerEla1.0: sequencing, annotating, genes, and chromosomes.</title>
        <authorList>
            <person name="Bana N.A."/>
            <person name="Nyiri A."/>
            <person name="Nagy J."/>
            <person name="Frank K."/>
            <person name="Nagy T."/>
            <person name="Steger V."/>
            <person name="Schiller M."/>
            <person name="Lakatos P."/>
            <person name="Sugar L."/>
            <person name="Horn P."/>
            <person name="Barta E."/>
            <person name="Orosz L."/>
        </authorList>
    </citation>
    <scope>NUCLEOTIDE SEQUENCE [LARGE SCALE GENOMIC DNA]</scope>
    <source>
        <strain evidence="6">Hungarian</strain>
    </source>
</reference>
<dbReference type="SUPFAM" id="SSF50692">
    <property type="entry name" value="ADC-like"/>
    <property type="match status" value="1"/>
</dbReference>
<keyword evidence="1 3" id="KW-0547">Nucleotide-binding</keyword>
<dbReference type="Gene3D" id="1.10.8.60">
    <property type="match status" value="1"/>
</dbReference>
<comment type="similarity">
    <text evidence="3">Belongs to the AAA ATPase family.</text>
</comment>
<dbReference type="Gene3D" id="3.40.50.300">
    <property type="entry name" value="P-loop containing nucleotide triphosphate hydrolases"/>
    <property type="match status" value="1"/>
</dbReference>
<dbReference type="Gene3D" id="2.40.40.20">
    <property type="match status" value="1"/>
</dbReference>
<organism evidence="6 7">
    <name type="scientific">Cervus elaphus hippelaphus</name>
    <name type="common">European red deer</name>
    <dbReference type="NCBI Taxonomy" id="46360"/>
    <lineage>
        <taxon>Eukaryota</taxon>
        <taxon>Metazoa</taxon>
        <taxon>Chordata</taxon>
        <taxon>Craniata</taxon>
        <taxon>Vertebrata</taxon>
        <taxon>Euteleostomi</taxon>
        <taxon>Mammalia</taxon>
        <taxon>Eutheria</taxon>
        <taxon>Laurasiatheria</taxon>
        <taxon>Artiodactyla</taxon>
        <taxon>Ruminantia</taxon>
        <taxon>Pecora</taxon>
        <taxon>Cervidae</taxon>
        <taxon>Cervinae</taxon>
        <taxon>Cervus</taxon>
    </lineage>
</organism>
<evidence type="ECO:0000256" key="2">
    <source>
        <dbReference type="ARBA" id="ARBA00022840"/>
    </source>
</evidence>
<dbReference type="EMBL" id="MKHE01000005">
    <property type="protein sequence ID" value="OWK14416.1"/>
    <property type="molecule type" value="Genomic_DNA"/>
</dbReference>
<feature type="domain" description="AAA+ ATPase" evidence="5">
    <location>
        <begin position="397"/>
        <end position="536"/>
    </location>
</feature>
<dbReference type="Pfam" id="PF17862">
    <property type="entry name" value="AAA_lid_3"/>
    <property type="match status" value="1"/>
</dbReference>
<dbReference type="InterPro" id="IPR041569">
    <property type="entry name" value="AAA_lid_3"/>
</dbReference>
<keyword evidence="2 3" id="KW-0067">ATP-binding</keyword>
<keyword evidence="7" id="KW-1185">Reference proteome</keyword>
<dbReference type="GO" id="GO:0005737">
    <property type="term" value="C:cytoplasm"/>
    <property type="evidence" value="ECO:0007669"/>
    <property type="project" value="TreeGrafter"/>
</dbReference>
<evidence type="ECO:0000256" key="4">
    <source>
        <dbReference type="SAM" id="MobiDB-lite"/>
    </source>
</evidence>
<evidence type="ECO:0000313" key="7">
    <source>
        <dbReference type="Proteomes" id="UP000242450"/>
    </source>
</evidence>
<feature type="non-terminal residue" evidence="6">
    <location>
        <position position="1"/>
    </location>
</feature>